<organism evidence="12 13">
    <name type="scientific">Novosphingobium sediminis</name>
    <dbReference type="NCBI Taxonomy" id="707214"/>
    <lineage>
        <taxon>Bacteria</taxon>
        <taxon>Pseudomonadati</taxon>
        <taxon>Pseudomonadota</taxon>
        <taxon>Alphaproteobacteria</taxon>
        <taxon>Sphingomonadales</taxon>
        <taxon>Sphingomonadaceae</taxon>
        <taxon>Novosphingobium</taxon>
    </lineage>
</organism>
<evidence type="ECO:0000256" key="1">
    <source>
        <dbReference type="ARBA" id="ARBA00003196"/>
    </source>
</evidence>
<feature type="binding site" description="covalent" evidence="10">
    <location>
        <position position="255"/>
    </location>
    <ligand>
        <name>heme</name>
        <dbReference type="ChEBI" id="CHEBI:30413"/>
        <label>3</label>
    </ligand>
</feature>
<feature type="binding site" description="axial binding residue" evidence="11">
    <location>
        <position position="244"/>
    </location>
    <ligand>
        <name>heme</name>
        <dbReference type="ChEBI" id="CHEBI:30413"/>
        <label>3</label>
    </ligand>
    <ligandPart>
        <name>Fe</name>
        <dbReference type="ChEBI" id="CHEBI:18248"/>
    </ligandPart>
</feature>
<evidence type="ECO:0000313" key="13">
    <source>
        <dbReference type="Proteomes" id="UP000321464"/>
    </source>
</evidence>
<dbReference type="PIRSF" id="PIRSF000017">
    <property type="entry name" value="RC_cytochrome"/>
    <property type="match status" value="1"/>
</dbReference>
<dbReference type="InterPro" id="IPR036280">
    <property type="entry name" value="Multihaem_cyt_sf"/>
</dbReference>
<gene>
    <name evidence="12" type="ORF">NSE01_07820</name>
</gene>
<dbReference type="Pfam" id="PF02276">
    <property type="entry name" value="CytoC_RC"/>
    <property type="match status" value="1"/>
</dbReference>
<dbReference type="AlphaFoldDB" id="A0A512AGW5"/>
<dbReference type="GO" id="GO:0030077">
    <property type="term" value="C:plasma membrane light-harvesting complex"/>
    <property type="evidence" value="ECO:0007669"/>
    <property type="project" value="InterPro"/>
</dbReference>
<feature type="binding site" description="axial binding residue" evidence="11">
    <location>
        <position position="94"/>
    </location>
    <ligand>
        <name>heme</name>
        <dbReference type="ChEBI" id="CHEBI:30413"/>
        <label>1</label>
    </ligand>
    <ligandPart>
        <name>Fe</name>
        <dbReference type="ChEBI" id="CHEBI:18248"/>
    </ligandPart>
</feature>
<evidence type="ECO:0000256" key="11">
    <source>
        <dbReference type="PIRSR" id="PIRSR000017-2"/>
    </source>
</evidence>
<proteinExistence type="predicted"/>
<dbReference type="GO" id="GO:0005506">
    <property type="term" value="F:iron ion binding"/>
    <property type="evidence" value="ECO:0007669"/>
    <property type="project" value="InterPro"/>
</dbReference>
<comment type="caution">
    <text evidence="12">The sequence shown here is derived from an EMBL/GenBank/DDBJ whole genome shotgun (WGS) entry which is preliminary data.</text>
</comment>
<feature type="binding site" description="axial binding residue" evidence="11">
    <location>
        <position position="319"/>
    </location>
    <ligand>
        <name>heme</name>
        <dbReference type="ChEBI" id="CHEBI:30413"/>
        <label>4</label>
    </ligand>
    <ligandPart>
        <name>Fe</name>
        <dbReference type="ChEBI" id="CHEBI:18248"/>
    </ligandPart>
</feature>
<dbReference type="PROSITE" id="PS51257">
    <property type="entry name" value="PROKAR_LIPOPROTEIN"/>
    <property type="match status" value="1"/>
</dbReference>
<comment type="PTM">
    <text evidence="9 10">Binds 4 heme groups per subunit.</text>
</comment>
<feature type="binding site" description="axial binding residue" evidence="11">
    <location>
        <position position="259"/>
    </location>
    <ligand>
        <name>heme</name>
        <dbReference type="ChEBI" id="CHEBI:30413"/>
        <label>3</label>
    </ligand>
    <ligandPart>
        <name>Fe</name>
        <dbReference type="ChEBI" id="CHEBI:18248"/>
    </ligandPart>
</feature>
<evidence type="ECO:0000256" key="4">
    <source>
        <dbReference type="ARBA" id="ARBA00022531"/>
    </source>
</evidence>
<keyword evidence="5 9" id="KW-0349">Heme</keyword>
<sequence length="361" mass="38878">MKPNLMLRLGAVVIGAALLSACQLGTKSTKQEGYRGTGMDQITLAAASKKIDPINVVPPPPYDPPKPGGRPAKEAYQNVQVLGDISEDEFGYTMAAITQWIAPEQGCNYCHNPANMASDELYTKKVARRMLQMTRNINTGWTQHVKQTGVTCYTCHRGQAVPTENWALPAKGNEETILGNLHGQNKPVIATAYSSLPNTAFAKYLLDSNSAPIRVQTTYSHPSKYPATANKTTTMEAEGTYSLMMHTSTALGVNCTFCHNAGSFQAWNMSTPKRVGAYYGYRMVRDINGQYIGSLASVFPKHRLGPQGDPLKVNCATCHRGINKPLGGVSMVKDYPALRPAGPMVTAAAAPAPAAAPTKMP</sequence>
<feature type="binding site" description="axial binding residue" evidence="11">
    <location>
        <position position="111"/>
    </location>
    <ligand>
        <name>heme</name>
        <dbReference type="ChEBI" id="CHEBI:30413"/>
        <label>1</label>
    </ligand>
    <ligandPart>
        <name>Fe</name>
        <dbReference type="ChEBI" id="CHEBI:18248"/>
    </ligandPart>
</feature>
<dbReference type="CDD" id="cd09224">
    <property type="entry name" value="CytoC_RC"/>
    <property type="match status" value="1"/>
</dbReference>
<name>A0A512AGW5_9SPHN</name>
<feature type="binding site" description="covalent" evidence="10">
    <location>
        <position position="155"/>
    </location>
    <ligand>
        <name>heme</name>
        <dbReference type="ChEBI" id="CHEBI:30413"/>
        <label>2</label>
    </ligand>
</feature>
<evidence type="ECO:0000256" key="5">
    <source>
        <dbReference type="ARBA" id="ARBA00022617"/>
    </source>
</evidence>
<keyword evidence="3 9" id="KW-0813">Transport</keyword>
<keyword evidence="4 9" id="KW-0602">Photosynthesis</keyword>
<dbReference type="InterPro" id="IPR003158">
    <property type="entry name" value="Photosyn_RC_cyt_c-su"/>
</dbReference>
<dbReference type="GO" id="GO:0009055">
    <property type="term" value="F:electron transfer activity"/>
    <property type="evidence" value="ECO:0007669"/>
    <property type="project" value="InterPro"/>
</dbReference>
<feature type="binding site" description="axial binding residue" evidence="11">
    <location>
        <position position="156"/>
    </location>
    <ligand>
        <name>heme</name>
        <dbReference type="ChEBI" id="CHEBI:30413"/>
        <label>2</label>
    </ligand>
    <ligandPart>
        <name>Fe</name>
        <dbReference type="ChEBI" id="CHEBI:18248"/>
    </ligandPart>
</feature>
<comment type="function">
    <text evidence="1 9">The reaction center of purple bacteria contains a tightly bound cytochrome molecule which re-reduces the photo oxidized primary electron donor.</text>
</comment>
<evidence type="ECO:0000313" key="12">
    <source>
        <dbReference type="EMBL" id="GEN98949.1"/>
    </source>
</evidence>
<feature type="binding site" description="covalent" evidence="10">
    <location>
        <position position="107"/>
    </location>
    <ligand>
        <name>heme</name>
        <dbReference type="ChEBI" id="CHEBI:30413"/>
        <label>1</label>
    </ligand>
</feature>
<evidence type="ECO:0000256" key="2">
    <source>
        <dbReference type="ARBA" id="ARBA00015978"/>
    </source>
</evidence>
<evidence type="ECO:0000256" key="8">
    <source>
        <dbReference type="ARBA" id="ARBA00023004"/>
    </source>
</evidence>
<keyword evidence="6 9" id="KW-0479">Metal-binding</keyword>
<dbReference type="NCBIfam" id="NF040706">
    <property type="entry name" value="photo_cyt_PufC"/>
    <property type="match status" value="1"/>
</dbReference>
<protein>
    <recommendedName>
        <fullName evidence="2 9">Photosynthetic reaction center cytochrome c subunit</fullName>
    </recommendedName>
</protein>
<dbReference type="RefSeq" id="WP_218033242.1">
    <property type="nucleotide sequence ID" value="NZ_BJYR01000005.1"/>
</dbReference>
<feature type="binding site" description="covalent" evidence="10">
    <location>
        <position position="315"/>
    </location>
    <ligand>
        <name>heme</name>
        <dbReference type="ChEBI" id="CHEBI:30413"/>
        <label>4</label>
    </ligand>
</feature>
<keyword evidence="9" id="KW-0674">Reaction center</keyword>
<dbReference type="SUPFAM" id="SSF48695">
    <property type="entry name" value="Multiheme cytochromes"/>
    <property type="match status" value="1"/>
</dbReference>
<reference evidence="12 13" key="1">
    <citation type="submission" date="2019-07" db="EMBL/GenBank/DDBJ databases">
        <title>Whole genome shotgun sequence of Novosphingobium sediminis NBRC 106119.</title>
        <authorList>
            <person name="Hosoyama A."/>
            <person name="Uohara A."/>
            <person name="Ohji S."/>
            <person name="Ichikawa N."/>
        </authorList>
    </citation>
    <scope>NUCLEOTIDE SEQUENCE [LARGE SCALE GENOMIC DNA]</scope>
    <source>
        <strain evidence="12 13">NBRC 106119</strain>
    </source>
</reference>
<dbReference type="Gene3D" id="1.10.468.10">
    <property type="entry name" value="Photosynthetic Reaction Center, subunit C, domain 2"/>
    <property type="match status" value="2"/>
</dbReference>
<dbReference type="InterPro" id="IPR023119">
    <property type="entry name" value="Multihaem_cyt_PRC_cyt_su-like"/>
</dbReference>
<evidence type="ECO:0000256" key="7">
    <source>
        <dbReference type="ARBA" id="ARBA00022982"/>
    </source>
</evidence>
<dbReference type="EMBL" id="BJYR01000005">
    <property type="protein sequence ID" value="GEN98949.1"/>
    <property type="molecule type" value="Genomic_DNA"/>
</dbReference>
<accession>A0A512AGW5</accession>
<feature type="binding site" description="covalent" evidence="10">
    <location>
        <position position="110"/>
    </location>
    <ligand>
        <name>heme</name>
        <dbReference type="ChEBI" id="CHEBI:30413"/>
        <label>1</label>
    </ligand>
</feature>
<evidence type="ECO:0000256" key="10">
    <source>
        <dbReference type="PIRSR" id="PIRSR000017-1"/>
    </source>
</evidence>
<keyword evidence="7 9" id="KW-0249">Electron transport</keyword>
<feature type="binding site" description="axial binding residue" evidence="11">
    <location>
        <position position="130"/>
    </location>
    <ligand>
        <name>heme</name>
        <dbReference type="ChEBI" id="CHEBI:30413"/>
        <label>2</label>
    </ligand>
    <ligandPart>
        <name>Fe</name>
        <dbReference type="ChEBI" id="CHEBI:18248"/>
    </ligandPart>
</feature>
<feature type="binding site" description="covalent" evidence="10">
    <location>
        <position position="152"/>
    </location>
    <ligand>
        <name>heme</name>
        <dbReference type="ChEBI" id="CHEBI:30413"/>
        <label>2</label>
    </ligand>
</feature>
<keyword evidence="8 9" id="KW-0408">Iron</keyword>
<feature type="binding site" description="axial binding residue" evidence="11">
    <location>
        <position position="144"/>
    </location>
    <ligand>
        <name>heme</name>
        <dbReference type="ChEBI" id="CHEBI:30413"/>
        <label>4</label>
    </ligand>
    <ligandPart>
        <name>Fe</name>
        <dbReference type="ChEBI" id="CHEBI:18248"/>
    </ligandPart>
</feature>
<evidence type="ECO:0000256" key="3">
    <source>
        <dbReference type="ARBA" id="ARBA00022448"/>
    </source>
</evidence>
<feature type="binding site" description="covalent" evidence="10">
    <location>
        <position position="318"/>
    </location>
    <ligand>
        <name>heme</name>
        <dbReference type="ChEBI" id="CHEBI:30413"/>
        <label>4</label>
    </ligand>
</feature>
<evidence type="ECO:0000256" key="9">
    <source>
        <dbReference type="PIRNR" id="PIRNR000017"/>
    </source>
</evidence>
<keyword evidence="13" id="KW-1185">Reference proteome</keyword>
<dbReference type="GO" id="GO:0019684">
    <property type="term" value="P:photosynthesis, light reaction"/>
    <property type="evidence" value="ECO:0007669"/>
    <property type="project" value="InterPro"/>
</dbReference>
<dbReference type="Proteomes" id="UP000321464">
    <property type="component" value="Unassembled WGS sequence"/>
</dbReference>
<dbReference type="GO" id="GO:0020037">
    <property type="term" value="F:heme binding"/>
    <property type="evidence" value="ECO:0007669"/>
    <property type="project" value="InterPro"/>
</dbReference>
<feature type="binding site" description="covalent" evidence="10">
    <location>
        <position position="258"/>
    </location>
    <ligand>
        <name>heme</name>
        <dbReference type="ChEBI" id="CHEBI:30413"/>
        <label>3</label>
    </ligand>
</feature>
<evidence type="ECO:0000256" key="6">
    <source>
        <dbReference type="ARBA" id="ARBA00022723"/>
    </source>
</evidence>